<feature type="compositionally biased region" description="Polar residues" evidence="1">
    <location>
        <begin position="93"/>
        <end position="103"/>
    </location>
</feature>
<feature type="region of interest" description="Disordered" evidence="1">
    <location>
        <begin position="403"/>
        <end position="552"/>
    </location>
</feature>
<dbReference type="AlphaFoldDB" id="A0A139ARM7"/>
<name>A0A139ARM7_GONPJ</name>
<keyword evidence="3" id="KW-1185">Reference proteome</keyword>
<accession>A0A139ARM7</accession>
<feature type="compositionally biased region" description="Low complexity" evidence="1">
    <location>
        <begin position="593"/>
        <end position="603"/>
    </location>
</feature>
<feature type="compositionally biased region" description="Low complexity" evidence="1">
    <location>
        <begin position="695"/>
        <end position="706"/>
    </location>
</feature>
<evidence type="ECO:0000313" key="3">
    <source>
        <dbReference type="Proteomes" id="UP000070544"/>
    </source>
</evidence>
<feature type="compositionally biased region" description="Basic residues" evidence="1">
    <location>
        <begin position="40"/>
        <end position="59"/>
    </location>
</feature>
<reference evidence="2 3" key="1">
    <citation type="journal article" date="2015" name="Genome Biol. Evol.">
        <title>Phylogenomic analyses indicate that early fungi evolved digesting cell walls of algal ancestors of land plants.</title>
        <authorList>
            <person name="Chang Y."/>
            <person name="Wang S."/>
            <person name="Sekimoto S."/>
            <person name="Aerts A.L."/>
            <person name="Choi C."/>
            <person name="Clum A."/>
            <person name="LaButti K.M."/>
            <person name="Lindquist E.A."/>
            <person name="Yee Ngan C."/>
            <person name="Ohm R.A."/>
            <person name="Salamov A.A."/>
            <person name="Grigoriev I.V."/>
            <person name="Spatafora J.W."/>
            <person name="Berbee M.L."/>
        </authorList>
    </citation>
    <scope>NUCLEOTIDE SEQUENCE [LARGE SCALE GENOMIC DNA]</scope>
    <source>
        <strain evidence="2 3">JEL478</strain>
    </source>
</reference>
<feature type="compositionally biased region" description="Polar residues" evidence="1">
    <location>
        <begin position="313"/>
        <end position="323"/>
    </location>
</feature>
<feature type="region of interest" description="Disordered" evidence="1">
    <location>
        <begin position="29"/>
        <end position="81"/>
    </location>
</feature>
<feature type="compositionally biased region" description="Low complexity" evidence="1">
    <location>
        <begin position="610"/>
        <end position="635"/>
    </location>
</feature>
<organism evidence="2 3">
    <name type="scientific">Gonapodya prolifera (strain JEL478)</name>
    <name type="common">Monoblepharis prolifera</name>
    <dbReference type="NCBI Taxonomy" id="1344416"/>
    <lineage>
        <taxon>Eukaryota</taxon>
        <taxon>Fungi</taxon>
        <taxon>Fungi incertae sedis</taxon>
        <taxon>Chytridiomycota</taxon>
        <taxon>Chytridiomycota incertae sedis</taxon>
        <taxon>Monoblepharidomycetes</taxon>
        <taxon>Monoblepharidales</taxon>
        <taxon>Gonapodyaceae</taxon>
        <taxon>Gonapodya</taxon>
    </lineage>
</organism>
<dbReference type="Proteomes" id="UP000070544">
    <property type="component" value="Unassembled WGS sequence"/>
</dbReference>
<feature type="compositionally biased region" description="Low complexity" evidence="1">
    <location>
        <begin position="121"/>
        <end position="146"/>
    </location>
</feature>
<dbReference type="OMA" id="EREWGRA"/>
<dbReference type="EMBL" id="KQ965738">
    <property type="protein sequence ID" value="KXS19398.1"/>
    <property type="molecule type" value="Genomic_DNA"/>
</dbReference>
<evidence type="ECO:0000313" key="2">
    <source>
        <dbReference type="EMBL" id="KXS19398.1"/>
    </source>
</evidence>
<protein>
    <submittedName>
        <fullName evidence="2">Uncharacterized protein</fullName>
    </submittedName>
</protein>
<feature type="compositionally biased region" description="Low complexity" evidence="1">
    <location>
        <begin position="162"/>
        <end position="176"/>
    </location>
</feature>
<feature type="compositionally biased region" description="Acidic residues" evidence="1">
    <location>
        <begin position="479"/>
        <end position="495"/>
    </location>
</feature>
<proteinExistence type="predicted"/>
<feature type="compositionally biased region" description="Low complexity" evidence="1">
    <location>
        <begin position="229"/>
        <end position="249"/>
    </location>
</feature>
<feature type="region of interest" description="Disordered" evidence="1">
    <location>
        <begin position="283"/>
        <end position="365"/>
    </location>
</feature>
<evidence type="ECO:0000256" key="1">
    <source>
        <dbReference type="SAM" id="MobiDB-lite"/>
    </source>
</evidence>
<feature type="region of interest" description="Disordered" evidence="1">
    <location>
        <begin position="93"/>
        <end position="271"/>
    </location>
</feature>
<feature type="compositionally biased region" description="Polar residues" evidence="1">
    <location>
        <begin position="352"/>
        <end position="365"/>
    </location>
</feature>
<dbReference type="STRING" id="1344416.A0A139ARM7"/>
<feature type="compositionally biased region" description="Low complexity" evidence="1">
    <location>
        <begin position="60"/>
        <end position="81"/>
    </location>
</feature>
<feature type="region of interest" description="Disordered" evidence="1">
    <location>
        <begin position="686"/>
        <end position="726"/>
    </location>
</feature>
<feature type="compositionally biased region" description="Basic residues" evidence="1">
    <location>
        <begin position="433"/>
        <end position="447"/>
    </location>
</feature>
<feature type="region of interest" description="Disordered" evidence="1">
    <location>
        <begin position="579"/>
        <end position="658"/>
    </location>
</feature>
<feature type="compositionally biased region" description="Acidic residues" evidence="1">
    <location>
        <begin position="504"/>
        <end position="516"/>
    </location>
</feature>
<feature type="compositionally biased region" description="Low complexity" evidence="1">
    <location>
        <begin position="517"/>
        <end position="531"/>
    </location>
</feature>
<gene>
    <name evidence="2" type="ORF">M427DRAFT_28865</name>
</gene>
<feature type="compositionally biased region" description="Low complexity" evidence="1">
    <location>
        <begin position="197"/>
        <end position="220"/>
    </location>
</feature>
<sequence>MPDRAHRPLPASISSSLSRFLTSQSSLSAVPFPLSSGTRSHSHSHSSRSSRSTRRHHTPRSPSSPLSDTTIAISPTSPTSSLSTLRIYSHIPSDSNYDSSTEPLSLLIPPPEWPEQRQWVSRSPSRSRSERSASPSHSPRRTSSSHSVRREAFSSASPQTPRPKQLSPPSSPRSSVKPPPQPLSNHTPTHSPPASSPPTSLHSSTPSTSTSTSLSSLLTPPTSPRRSKSPWWGGIPSPPSGRSRSASRSSSDRDTGTDTDEDDDGIDRVIVGGLAEWVEDLVGPDLESSASGWTGKLANGSGRGARNVRDSPRGSSSNLFSDESASEGRGEQAQAQAYPSHMSVASAGAGGTKSSKITPTRIHSTSVERWIRSLREPYRGRNVPASRSAHMHVASRAIRGRLGLGRSPDLTRGNGAEVSNAARPVGSSDVHVHPHPHPRSRSRRRTHAGSVNASPTRPRAGSRSPALFHHRARVQPTTTDDDDREEGEEGDDDEDATVHSGSDADADGDADDETDADAYSGGSSSTTSRGSFRATFEKARVTRPPGSGLQPHPPLFSAIAAVGVGVGARVSVRADGGFKRWSTDTETPTGVVSRSPSLQTSRPTSPPRPTSRILFRPSSRSPTRPSRANAPASAPIQRTPQQPSDPFLVPRDPTSASTPAHRTLYIEHPPPHSGCAACRGVPDTKPSLYPSLIQSAPSPNSASSPPKHLAPHHRDTTNPAATPGPLLRVLPTTLVSSVRGPLLPSMYASYHPLHESPSPPRSVWDHTSSTARWRRPWERKGLFEKVWSGERERWWEEGEREWGRAVRGGWGGWNGAREVV</sequence>